<comment type="caution">
    <text evidence="3">The sequence shown here is derived from an EMBL/GenBank/DDBJ whole genome shotgun (WGS) entry which is preliminary data.</text>
</comment>
<reference evidence="4 5" key="1">
    <citation type="submission" date="2019-11" db="EMBL/GenBank/DDBJ databases">
        <title>Whole-genome sequencing of Allorhizobium vitis.</title>
        <authorList>
            <person name="Gan H.M."/>
            <person name="Savka M.A."/>
        </authorList>
    </citation>
    <scope>NUCLEOTIDE SEQUENCE [LARGE SCALE GENOMIC DNA]</scope>
    <source>
        <strain evidence="3 5">RF2/1</strain>
        <strain evidence="2 4">T1/7</strain>
    </source>
</reference>
<dbReference type="InterPro" id="IPR039422">
    <property type="entry name" value="MarR/SlyA-like"/>
</dbReference>
<dbReference type="Proteomes" id="UP000179454">
    <property type="component" value="Unassembled WGS sequence"/>
</dbReference>
<dbReference type="Gene3D" id="1.10.10.10">
    <property type="entry name" value="Winged helix-like DNA-binding domain superfamily/Winged helix DNA-binding domain"/>
    <property type="match status" value="1"/>
</dbReference>
<dbReference type="PROSITE" id="PS50995">
    <property type="entry name" value="HTH_MARR_2"/>
    <property type="match status" value="1"/>
</dbReference>
<dbReference type="PANTHER" id="PTHR33164:SF43">
    <property type="entry name" value="HTH-TYPE TRANSCRIPTIONAL REPRESSOR YETL"/>
    <property type="match status" value="1"/>
</dbReference>
<dbReference type="GO" id="GO:0006355">
    <property type="term" value="P:regulation of DNA-templated transcription"/>
    <property type="evidence" value="ECO:0007669"/>
    <property type="project" value="UniProtKB-ARBA"/>
</dbReference>
<dbReference type="AlphaFoldDB" id="A0ABD6HFC9"/>
<dbReference type="SMART" id="SM00347">
    <property type="entry name" value="HTH_MARR"/>
    <property type="match status" value="1"/>
</dbReference>
<dbReference type="InterPro" id="IPR036390">
    <property type="entry name" value="WH_DNA-bd_sf"/>
</dbReference>
<organism evidence="3 5">
    <name type="scientific">Agrobacterium vitis</name>
    <name type="common">Rhizobium vitis</name>
    <dbReference type="NCBI Taxonomy" id="373"/>
    <lineage>
        <taxon>Bacteria</taxon>
        <taxon>Pseudomonadati</taxon>
        <taxon>Pseudomonadota</taxon>
        <taxon>Alphaproteobacteria</taxon>
        <taxon>Hyphomicrobiales</taxon>
        <taxon>Rhizobiaceae</taxon>
        <taxon>Rhizobium/Agrobacterium group</taxon>
        <taxon>Agrobacterium</taxon>
    </lineage>
</organism>
<evidence type="ECO:0000259" key="1">
    <source>
        <dbReference type="PROSITE" id="PS50995"/>
    </source>
</evidence>
<evidence type="ECO:0000313" key="5">
    <source>
        <dbReference type="Proteomes" id="UP000179536"/>
    </source>
</evidence>
<dbReference type="PANTHER" id="PTHR33164">
    <property type="entry name" value="TRANSCRIPTIONAL REGULATOR, MARR FAMILY"/>
    <property type="match status" value="1"/>
</dbReference>
<evidence type="ECO:0000313" key="3">
    <source>
        <dbReference type="EMBL" id="MUP13374.1"/>
    </source>
</evidence>
<name>A0ABD6HFC9_AGRVI</name>
<dbReference type="InterPro" id="IPR036388">
    <property type="entry name" value="WH-like_DNA-bd_sf"/>
</dbReference>
<dbReference type="Pfam" id="PF12802">
    <property type="entry name" value="MarR_2"/>
    <property type="match status" value="1"/>
</dbReference>
<dbReference type="Proteomes" id="UP000179536">
    <property type="component" value="Unassembled WGS sequence"/>
</dbReference>
<dbReference type="SUPFAM" id="SSF46785">
    <property type="entry name" value="Winged helix' DNA-binding domain"/>
    <property type="match status" value="1"/>
</dbReference>
<accession>A0ABD6HFC9</accession>
<feature type="domain" description="HTH marR-type" evidence="1">
    <location>
        <begin position="1"/>
        <end position="134"/>
    </location>
</feature>
<gene>
    <name evidence="3" type="ORF">BBK91_026455</name>
    <name evidence="2" type="ORF">BBL17_028320</name>
</gene>
<dbReference type="EMBL" id="MBFE02000048">
    <property type="protein sequence ID" value="MUO45648.1"/>
    <property type="molecule type" value="Genomic_DNA"/>
</dbReference>
<dbReference type="InterPro" id="IPR000835">
    <property type="entry name" value="HTH_MarR-typ"/>
</dbReference>
<keyword evidence="4" id="KW-1185">Reference proteome</keyword>
<dbReference type="EMBL" id="MBFA02000036">
    <property type="protein sequence ID" value="MUP13374.1"/>
    <property type="molecule type" value="Genomic_DNA"/>
</dbReference>
<evidence type="ECO:0000313" key="4">
    <source>
        <dbReference type="Proteomes" id="UP000179454"/>
    </source>
</evidence>
<dbReference type="PRINTS" id="PR00598">
    <property type="entry name" value="HTHMARR"/>
</dbReference>
<evidence type="ECO:0000313" key="2">
    <source>
        <dbReference type="EMBL" id="MUO45648.1"/>
    </source>
</evidence>
<sequence length="144" mass="15842">MTAHLGYWLRHVSNHVSQAFARKVEAHGVTVAEWVLMRHLLEDEALAPSRLAERMGMTRGAISKLADRLIAKSMLVRVADPEDGRAQTLSLASAGRALVPKLAALADLNDAEFFDHLAPDDRAVLLCTLREIVEKHGLKSMPVD</sequence>
<proteinExistence type="predicted"/>
<protein>
    <submittedName>
        <fullName evidence="3">MarR family transcriptional regulator</fullName>
    </submittedName>
</protein>